<feature type="domain" description="Mis18" evidence="13">
    <location>
        <begin position="4"/>
        <end position="103"/>
    </location>
</feature>
<dbReference type="GO" id="GO:0007059">
    <property type="term" value="P:chromosome segregation"/>
    <property type="evidence" value="ECO:0007669"/>
    <property type="project" value="TreeGrafter"/>
</dbReference>
<dbReference type="GO" id="GO:0000775">
    <property type="term" value="C:chromosome, centromeric region"/>
    <property type="evidence" value="ECO:0007669"/>
    <property type="project" value="UniProtKB-SubCell"/>
</dbReference>
<dbReference type="InterPro" id="IPR004910">
    <property type="entry name" value="Yippee/Mis18/Cereblon"/>
</dbReference>
<keyword evidence="6" id="KW-0479">Metal-binding</keyword>
<evidence type="ECO:0000256" key="7">
    <source>
        <dbReference type="ARBA" id="ARBA00022776"/>
    </source>
</evidence>
<evidence type="ECO:0000313" key="14">
    <source>
        <dbReference type="EMBL" id="NXJ65698.1"/>
    </source>
</evidence>
<dbReference type="InterPro" id="IPR034752">
    <property type="entry name" value="Mis18"/>
</dbReference>
<dbReference type="Pfam" id="PF03226">
    <property type="entry name" value="Yippee-Mis18"/>
    <property type="match status" value="1"/>
</dbReference>
<evidence type="ECO:0000256" key="12">
    <source>
        <dbReference type="RuleBase" id="RU110713"/>
    </source>
</evidence>
<evidence type="ECO:0000259" key="13">
    <source>
        <dbReference type="PROSITE" id="PS51793"/>
    </source>
</evidence>
<dbReference type="GO" id="GO:0046872">
    <property type="term" value="F:metal ion binding"/>
    <property type="evidence" value="ECO:0007669"/>
    <property type="project" value="UniProtKB-KW"/>
</dbReference>
<dbReference type="GO" id="GO:0000785">
    <property type="term" value="C:chromatin"/>
    <property type="evidence" value="ECO:0007669"/>
    <property type="project" value="TreeGrafter"/>
</dbReference>
<comment type="similarity">
    <text evidence="12">Belongs to the yippee family.</text>
</comment>
<reference evidence="14 15" key="1">
    <citation type="submission" date="2019-09" db="EMBL/GenBank/DDBJ databases">
        <title>Bird 10,000 Genomes (B10K) Project - Family phase.</title>
        <authorList>
            <person name="Zhang G."/>
        </authorList>
    </citation>
    <scope>NUCLEOTIDE SEQUENCE [LARGE SCALE GENOMIC DNA]</scope>
    <source>
        <strain evidence="14">B10K-DU-006-20</strain>
        <tissue evidence="14">Mixed tissue sample</tissue>
    </source>
</reference>
<dbReference type="GO" id="GO:0034080">
    <property type="term" value="P:CENP-A containing chromatin assembly"/>
    <property type="evidence" value="ECO:0007669"/>
    <property type="project" value="TreeGrafter"/>
</dbReference>
<comment type="function">
    <text evidence="1">Required for recruitment of CENPA to centromeres and normal chromosome segregation during mitosis.</text>
</comment>
<dbReference type="PANTHER" id="PTHR16431">
    <property type="entry name" value="NEUROGENIC PROTEIN MASTERMIND"/>
    <property type="match status" value="1"/>
</dbReference>
<dbReference type="PANTHER" id="PTHR16431:SF3">
    <property type="entry name" value="PROTEIN MIS18-BETA"/>
    <property type="match status" value="1"/>
</dbReference>
<evidence type="ECO:0000256" key="6">
    <source>
        <dbReference type="ARBA" id="ARBA00022723"/>
    </source>
</evidence>
<evidence type="ECO:0000256" key="3">
    <source>
        <dbReference type="ARBA" id="ARBA00004584"/>
    </source>
</evidence>
<dbReference type="AlphaFoldDB" id="A0A7L0D1X2"/>
<evidence type="ECO:0000256" key="11">
    <source>
        <dbReference type="ARBA" id="ARBA00023328"/>
    </source>
</evidence>
<keyword evidence="10" id="KW-0131">Cell cycle</keyword>
<dbReference type="Proteomes" id="UP000545435">
    <property type="component" value="Unassembled WGS sequence"/>
</dbReference>
<evidence type="ECO:0000256" key="10">
    <source>
        <dbReference type="ARBA" id="ARBA00023306"/>
    </source>
</evidence>
<evidence type="ECO:0000256" key="2">
    <source>
        <dbReference type="ARBA" id="ARBA00004123"/>
    </source>
</evidence>
<sequence>PADCAVFQCGGCWAVLGDSLHLCAQEEQQLRIFVCYKVTSNVVWEDSLVIGLEGALLGCAYNALSCQSCGLIVGFILYSAPSDLAYLRGFFCFFKDSIFCYLLGKQMITEASKVNFPVVTLKE</sequence>
<keyword evidence="8" id="KW-0862">Zinc</keyword>
<evidence type="ECO:0000256" key="9">
    <source>
        <dbReference type="ARBA" id="ARBA00023242"/>
    </source>
</evidence>
<dbReference type="PROSITE" id="PS51793">
    <property type="entry name" value="MIS18"/>
    <property type="match status" value="1"/>
</dbReference>
<evidence type="ECO:0000313" key="15">
    <source>
        <dbReference type="Proteomes" id="UP000545435"/>
    </source>
</evidence>
<dbReference type="GO" id="GO:0051301">
    <property type="term" value="P:cell division"/>
    <property type="evidence" value="ECO:0007669"/>
    <property type="project" value="UniProtKB-KW"/>
</dbReference>
<keyword evidence="5" id="KW-0132">Cell division</keyword>
<feature type="non-terminal residue" evidence="14">
    <location>
        <position position="1"/>
    </location>
</feature>
<keyword evidence="7" id="KW-0498">Mitosis</keyword>
<comment type="caution">
    <text evidence="14">The sequence shown here is derived from an EMBL/GenBank/DDBJ whole genome shotgun (WGS) entry which is preliminary data.</text>
</comment>
<evidence type="ECO:0000256" key="5">
    <source>
        <dbReference type="ARBA" id="ARBA00022618"/>
    </source>
</evidence>
<evidence type="ECO:0000256" key="4">
    <source>
        <dbReference type="ARBA" id="ARBA00022454"/>
    </source>
</evidence>
<keyword evidence="15" id="KW-1185">Reference proteome</keyword>
<dbReference type="GO" id="GO:0005634">
    <property type="term" value="C:nucleus"/>
    <property type="evidence" value="ECO:0007669"/>
    <property type="project" value="UniProtKB-SubCell"/>
</dbReference>
<organism evidence="14 15">
    <name type="scientific">Rostratula benghalensis</name>
    <name type="common">greater painted-snipe</name>
    <dbReference type="NCBI Taxonomy" id="118793"/>
    <lineage>
        <taxon>Eukaryota</taxon>
        <taxon>Metazoa</taxon>
        <taxon>Chordata</taxon>
        <taxon>Craniata</taxon>
        <taxon>Vertebrata</taxon>
        <taxon>Euteleostomi</taxon>
        <taxon>Archelosauria</taxon>
        <taxon>Archosauria</taxon>
        <taxon>Dinosauria</taxon>
        <taxon>Saurischia</taxon>
        <taxon>Theropoda</taxon>
        <taxon>Coelurosauria</taxon>
        <taxon>Aves</taxon>
        <taxon>Neognathae</taxon>
        <taxon>Neoaves</taxon>
        <taxon>Charadriiformes</taxon>
        <taxon>Rostratulidae</taxon>
        <taxon>Rostratula</taxon>
    </lineage>
</organism>
<protein>
    <recommendedName>
        <fullName evidence="12">Protein yippee-like</fullName>
    </recommendedName>
</protein>
<evidence type="ECO:0000256" key="1">
    <source>
        <dbReference type="ARBA" id="ARBA00003694"/>
    </source>
</evidence>
<dbReference type="EMBL" id="VXAI01000124">
    <property type="protein sequence ID" value="NXJ65698.1"/>
    <property type="molecule type" value="Genomic_DNA"/>
</dbReference>
<feature type="non-terminal residue" evidence="14">
    <location>
        <position position="123"/>
    </location>
</feature>
<keyword evidence="11" id="KW-0137">Centromere</keyword>
<keyword evidence="9" id="KW-0539">Nucleus</keyword>
<accession>A0A7L0D1X2</accession>
<evidence type="ECO:0000256" key="8">
    <source>
        <dbReference type="ARBA" id="ARBA00022833"/>
    </source>
</evidence>
<name>A0A7L0D1X2_9CHAR</name>
<keyword evidence="4" id="KW-0158">Chromosome</keyword>
<gene>
    <name evidence="14" type="primary">Oip5</name>
    <name evidence="14" type="ORF">ROSBEN_R13563</name>
</gene>
<proteinExistence type="inferred from homology"/>
<comment type="subcellular location">
    <subcellularLocation>
        <location evidence="3">Chromosome</location>
        <location evidence="3">Centromere</location>
    </subcellularLocation>
    <subcellularLocation>
        <location evidence="2">Nucleus</location>
    </subcellularLocation>
</comment>